<protein>
    <recommendedName>
        <fullName evidence="8">DoxX protein</fullName>
    </recommendedName>
</protein>
<keyword evidence="4 5" id="KW-0472">Membrane</keyword>
<keyword evidence="3 5" id="KW-1133">Transmembrane helix</keyword>
<dbReference type="HOGENOM" id="CLU_126433_1_0_11"/>
<keyword evidence="7" id="KW-1185">Reference proteome</keyword>
<comment type="subcellular location">
    <subcellularLocation>
        <location evidence="1">Membrane</location>
        <topology evidence="1">Multi-pass membrane protein</topology>
    </subcellularLocation>
</comment>
<evidence type="ECO:0000256" key="4">
    <source>
        <dbReference type="ARBA" id="ARBA00023136"/>
    </source>
</evidence>
<feature type="transmembrane region" description="Helical" evidence="5">
    <location>
        <begin position="67"/>
        <end position="85"/>
    </location>
</feature>
<organism evidence="6 7">
    <name type="scientific">Saccharomonospora cyanea NA-134</name>
    <dbReference type="NCBI Taxonomy" id="882082"/>
    <lineage>
        <taxon>Bacteria</taxon>
        <taxon>Bacillati</taxon>
        <taxon>Actinomycetota</taxon>
        <taxon>Actinomycetes</taxon>
        <taxon>Pseudonocardiales</taxon>
        <taxon>Pseudonocardiaceae</taxon>
        <taxon>Saccharomonospora</taxon>
    </lineage>
</organism>
<dbReference type="AlphaFoldDB" id="H5XEA1"/>
<dbReference type="RefSeq" id="WP_005454872.1">
    <property type="nucleotide sequence ID" value="NZ_CM001440.1"/>
</dbReference>
<sequence length="116" mass="11810">MNAVEWAVVVVTIVANLAIAVADLVAAEFVLTNSAAVEVPRSWLPWLGVLKGLGGIGLLLGLLGVPVVGVAAALGLVCFYVGAVLAHVRARVLGNIAFPGCYLASAVASLYVALSW</sequence>
<evidence type="ECO:0000256" key="2">
    <source>
        <dbReference type="ARBA" id="ARBA00022692"/>
    </source>
</evidence>
<accession>H5XEA1</accession>
<dbReference type="STRING" id="882082.SaccyDRAFT_1443"/>
<evidence type="ECO:0000256" key="1">
    <source>
        <dbReference type="ARBA" id="ARBA00004141"/>
    </source>
</evidence>
<proteinExistence type="predicted"/>
<evidence type="ECO:0000313" key="7">
    <source>
        <dbReference type="Proteomes" id="UP000002791"/>
    </source>
</evidence>
<dbReference type="EMBL" id="CM001440">
    <property type="protein sequence ID" value="EHR60347.1"/>
    <property type="molecule type" value="Genomic_DNA"/>
</dbReference>
<feature type="transmembrane region" description="Helical" evidence="5">
    <location>
        <begin position="6"/>
        <end position="31"/>
    </location>
</feature>
<gene>
    <name evidence="6" type="ORF">SaccyDRAFT_1443</name>
</gene>
<feature type="transmembrane region" description="Helical" evidence="5">
    <location>
        <begin position="92"/>
        <end position="114"/>
    </location>
</feature>
<dbReference type="GO" id="GO:0016020">
    <property type="term" value="C:membrane"/>
    <property type="evidence" value="ECO:0007669"/>
    <property type="project" value="UniProtKB-SubCell"/>
</dbReference>
<reference evidence="6 7" key="1">
    <citation type="submission" date="2011-11" db="EMBL/GenBank/DDBJ databases">
        <title>The Noncontiguous Finished sequence of Saccharomonospora cyanea NA-134.</title>
        <authorList>
            <consortium name="US DOE Joint Genome Institute"/>
            <person name="Lucas S."/>
            <person name="Han J."/>
            <person name="Lapidus A."/>
            <person name="Cheng J.-F."/>
            <person name="Goodwin L."/>
            <person name="Pitluck S."/>
            <person name="Peters L."/>
            <person name="Ovchinnikova G."/>
            <person name="Lu M."/>
            <person name="Detter J.C."/>
            <person name="Han C."/>
            <person name="Tapia R."/>
            <person name="Land M."/>
            <person name="Hauser L."/>
            <person name="Kyrpides N."/>
            <person name="Ivanova N."/>
            <person name="Pagani I."/>
            <person name="Brambilla E.-M."/>
            <person name="Klenk H.-P."/>
            <person name="Woyke T."/>
        </authorList>
    </citation>
    <scope>NUCLEOTIDE SEQUENCE [LARGE SCALE GENOMIC DNA]</scope>
    <source>
        <strain evidence="6 7">NA-134</strain>
    </source>
</reference>
<dbReference type="Pfam" id="PF13564">
    <property type="entry name" value="DoxX_2"/>
    <property type="match status" value="1"/>
</dbReference>
<evidence type="ECO:0000256" key="5">
    <source>
        <dbReference type="SAM" id="Phobius"/>
    </source>
</evidence>
<dbReference type="InterPro" id="IPR032808">
    <property type="entry name" value="DoxX"/>
</dbReference>
<dbReference type="Proteomes" id="UP000002791">
    <property type="component" value="Chromosome"/>
</dbReference>
<evidence type="ECO:0008006" key="8">
    <source>
        <dbReference type="Google" id="ProtNLM"/>
    </source>
</evidence>
<evidence type="ECO:0000256" key="3">
    <source>
        <dbReference type="ARBA" id="ARBA00022989"/>
    </source>
</evidence>
<dbReference type="eggNOG" id="ENOG5032TP9">
    <property type="taxonomic scope" value="Bacteria"/>
</dbReference>
<name>H5XEA1_9PSEU</name>
<evidence type="ECO:0000313" key="6">
    <source>
        <dbReference type="EMBL" id="EHR60347.1"/>
    </source>
</evidence>
<keyword evidence="2 5" id="KW-0812">Transmembrane</keyword>